<evidence type="ECO:0000313" key="2">
    <source>
        <dbReference type="Proteomes" id="UP000244940"/>
    </source>
</evidence>
<reference evidence="1 2" key="1">
    <citation type="submission" date="2018-05" db="EMBL/GenBank/DDBJ databases">
        <title>Pararhodobacter marina sp. nov., isolated from deep-sea water of the Indian Ocean.</title>
        <authorList>
            <person name="Lai Q.Sr."/>
            <person name="Liu X."/>
            <person name="Shao Z."/>
        </authorList>
    </citation>
    <scope>NUCLEOTIDE SEQUENCE [LARGE SCALE GENOMIC DNA]</scope>
    <source>
        <strain evidence="1 2">CIC4N-9</strain>
    </source>
</reference>
<keyword evidence="2" id="KW-1185">Reference proteome</keyword>
<organism evidence="1 2">
    <name type="scientific">Pararhodobacter marinus</name>
    <dbReference type="NCBI Taxonomy" id="2184063"/>
    <lineage>
        <taxon>Bacteria</taxon>
        <taxon>Pseudomonadati</taxon>
        <taxon>Pseudomonadota</taxon>
        <taxon>Alphaproteobacteria</taxon>
        <taxon>Rhodobacterales</taxon>
        <taxon>Paracoccaceae</taxon>
        <taxon>Pararhodobacter</taxon>
    </lineage>
</organism>
<proteinExistence type="predicted"/>
<evidence type="ECO:0000313" key="1">
    <source>
        <dbReference type="EMBL" id="PWE31540.1"/>
    </source>
</evidence>
<sequence length="273" mass="28127">MTNAPARAPQKPLHSGAGLRVRGHFGELLQGKLGAEGPLVLVSLPCPALWVELGTGDRSLLGPRRVRALCRALSLPEPDTLPPMQATMPPGGGGGSSTAALVALARWLGFDGAPETLARACVEAEGASDPLMLPRPETCLFASRRGEVVERLPALPRFEVLGGFLGPVQRTRAEDEAFPDIADLVAHWRGGVDLPGLCALTGESARRTLALRGPEGDPTASLADRLGATGWMIAHTGSARGLIFAPGRVPAGAAALLEQAGFTGVLHFAGGGA</sequence>
<gene>
    <name evidence="1" type="ORF">C4N9_00535</name>
</gene>
<dbReference type="RefSeq" id="WP_109531341.1">
    <property type="nucleotide sequence ID" value="NZ_QEYD01000001.1"/>
</dbReference>
<dbReference type="GeneID" id="94363363"/>
<name>A0A2U2CI30_9RHOB</name>
<protein>
    <submittedName>
        <fullName evidence="1">Propanediol utilization protein</fullName>
    </submittedName>
</protein>
<dbReference type="OrthoDB" id="7687262at2"/>
<accession>A0A2U2CI30</accession>
<dbReference type="EMBL" id="QEYD01000001">
    <property type="protein sequence ID" value="PWE31540.1"/>
    <property type="molecule type" value="Genomic_DNA"/>
</dbReference>
<dbReference type="Proteomes" id="UP000244940">
    <property type="component" value="Unassembled WGS sequence"/>
</dbReference>
<comment type="caution">
    <text evidence="1">The sequence shown here is derived from an EMBL/GenBank/DDBJ whole genome shotgun (WGS) entry which is preliminary data.</text>
</comment>
<dbReference type="AlphaFoldDB" id="A0A2U2CI30"/>